<keyword evidence="2" id="KW-1185">Reference proteome</keyword>
<dbReference type="EMBL" id="JAPHNI010000046">
    <property type="protein sequence ID" value="KAJ8117617.1"/>
    <property type="molecule type" value="Genomic_DNA"/>
</dbReference>
<sequence>MLEHQGPNNQTTLLPAVFLTIKGQEATTGFLLSSSPSPRVLPASIFSSYCSLLAVLSSRKTRCLAALGLSPSTLLSFCTSVSHSHRPLRAYCFAAGQLKKPYTLQNPHDVTTTSEDAMALLSAEHLAGPGYIILNIQRALNIIALASVVASSIVMLVKTFIVSKPYSWFRNFGLRHDGPRTQHVGQHEQGGHKPEVFDIAILEALGGVRTNQNTDVQQSYIFCDRSRGITARRVRSRGAMTLSEVDAESQHYDFDPKHKAFTISTHHTGSSASRSHIGQSPPMRNGTPPMRMASPPVMGAPTPRVDCGSPQLESPQQPTNHLSAFAFSPISAFKSVRGSFLPSYHSTSPPKPGFLGHRPSSSIYSRTTYGGEPSKKKFWQRMAREEEPEVPRVPAEISGPMNINPQFAHLVKPNLAHHPSIRRPEADFDKI</sequence>
<comment type="caution">
    <text evidence="1">The sequence shown here is derived from an EMBL/GenBank/DDBJ whole genome shotgun (WGS) entry which is preliminary data.</text>
</comment>
<reference evidence="1" key="1">
    <citation type="submission" date="2022-11" db="EMBL/GenBank/DDBJ databases">
        <title>Genome Sequence of Boeremia exigua.</title>
        <authorList>
            <person name="Buettner E."/>
        </authorList>
    </citation>
    <scope>NUCLEOTIDE SEQUENCE</scope>
    <source>
        <strain evidence="1">CU02</strain>
    </source>
</reference>
<protein>
    <submittedName>
        <fullName evidence="1">Uncharacterized protein</fullName>
    </submittedName>
</protein>
<evidence type="ECO:0000313" key="2">
    <source>
        <dbReference type="Proteomes" id="UP001153331"/>
    </source>
</evidence>
<dbReference type="Proteomes" id="UP001153331">
    <property type="component" value="Unassembled WGS sequence"/>
</dbReference>
<proteinExistence type="predicted"/>
<evidence type="ECO:0000313" key="1">
    <source>
        <dbReference type="EMBL" id="KAJ8117617.1"/>
    </source>
</evidence>
<name>A0ACC2IR79_9PLEO</name>
<organism evidence="1 2">
    <name type="scientific">Boeremia exigua</name>
    <dbReference type="NCBI Taxonomy" id="749465"/>
    <lineage>
        <taxon>Eukaryota</taxon>
        <taxon>Fungi</taxon>
        <taxon>Dikarya</taxon>
        <taxon>Ascomycota</taxon>
        <taxon>Pezizomycotina</taxon>
        <taxon>Dothideomycetes</taxon>
        <taxon>Pleosporomycetidae</taxon>
        <taxon>Pleosporales</taxon>
        <taxon>Pleosporineae</taxon>
        <taxon>Didymellaceae</taxon>
        <taxon>Boeremia</taxon>
    </lineage>
</organism>
<accession>A0ACC2IR79</accession>
<gene>
    <name evidence="1" type="ORF">OPT61_g1227</name>
</gene>